<dbReference type="EMBL" id="UINC01002434">
    <property type="protein sequence ID" value="SUZ96648.1"/>
    <property type="molecule type" value="Genomic_DNA"/>
</dbReference>
<dbReference type="SUPFAM" id="SSF51197">
    <property type="entry name" value="Clavaminate synthase-like"/>
    <property type="match status" value="1"/>
</dbReference>
<feature type="region of interest" description="Disordered" evidence="1">
    <location>
        <begin position="34"/>
        <end position="62"/>
    </location>
</feature>
<gene>
    <name evidence="2" type="ORF">METZ01_LOCUS49502</name>
</gene>
<dbReference type="Gene3D" id="2.60.120.620">
    <property type="entry name" value="q2cbj1_9rhob like domain"/>
    <property type="match status" value="1"/>
</dbReference>
<evidence type="ECO:0008006" key="3">
    <source>
        <dbReference type="Google" id="ProtNLM"/>
    </source>
</evidence>
<name>A0A381RZZ6_9ZZZZ</name>
<sequence>MDEDEKYLFDLRGYLVVKNALSVGQIEDLSERLEQRRNMEEEGERNGRITRAGSDRTRFDDPDDPAWSARSLLEWGGTYIDLIDLPTIAPYLEALLGVNYRLDHDYLNINNAESAHKLYLHGGGQGAGGPHDLVGATDGGQCYYRYSNGRFFNGLVAVAFELDDVQAGDGGFACVPGSHKANVGLPDDWRISERQKDIPGCVDRVAASAGDAIVFTEACSHGTVPWQGNKERRTIFYKYCPHAVAWSPCYYNSDNYGDLTEVQRSLLMPPSAWGPHSHTEAIWRRAQSEQAELKRLRQEVADTRDTS</sequence>
<organism evidence="2">
    <name type="scientific">marine metagenome</name>
    <dbReference type="NCBI Taxonomy" id="408172"/>
    <lineage>
        <taxon>unclassified sequences</taxon>
        <taxon>metagenomes</taxon>
        <taxon>ecological metagenomes</taxon>
    </lineage>
</organism>
<dbReference type="InterPro" id="IPR008775">
    <property type="entry name" value="Phytyl_CoA_dOase-like"/>
</dbReference>
<accession>A0A381RZZ6</accession>
<proteinExistence type="predicted"/>
<feature type="compositionally biased region" description="Basic and acidic residues" evidence="1">
    <location>
        <begin position="34"/>
        <end position="60"/>
    </location>
</feature>
<dbReference type="AlphaFoldDB" id="A0A381RZZ6"/>
<evidence type="ECO:0000313" key="2">
    <source>
        <dbReference type="EMBL" id="SUZ96648.1"/>
    </source>
</evidence>
<evidence type="ECO:0000256" key="1">
    <source>
        <dbReference type="SAM" id="MobiDB-lite"/>
    </source>
</evidence>
<reference evidence="2" key="1">
    <citation type="submission" date="2018-05" db="EMBL/GenBank/DDBJ databases">
        <authorList>
            <person name="Lanie J.A."/>
            <person name="Ng W.-L."/>
            <person name="Kazmierczak K.M."/>
            <person name="Andrzejewski T.M."/>
            <person name="Davidsen T.M."/>
            <person name="Wayne K.J."/>
            <person name="Tettelin H."/>
            <person name="Glass J.I."/>
            <person name="Rusch D."/>
            <person name="Podicherti R."/>
            <person name="Tsui H.-C.T."/>
            <person name="Winkler M.E."/>
        </authorList>
    </citation>
    <scope>NUCLEOTIDE SEQUENCE</scope>
</reference>
<dbReference type="Pfam" id="PF05721">
    <property type="entry name" value="PhyH"/>
    <property type="match status" value="1"/>
</dbReference>
<protein>
    <recommendedName>
        <fullName evidence="3">Mitomycin antibiotics/polyketide fumonisin biosynthesis protein</fullName>
    </recommendedName>
</protein>